<evidence type="ECO:0000256" key="1">
    <source>
        <dbReference type="SAM" id="MobiDB-lite"/>
    </source>
</evidence>
<sequence>MAAGEVVGWIGDAVPSSGTPSASIQSQWERRRQNSQAMTACIHSYVPKEVRRLCFVRLKVSQFHRSEPVGSKAPAFQSEAKSVTYVKHAKSSVALTCSAQASPPPNYR</sequence>
<gene>
    <name evidence="2" type="ORF">H0235_000865</name>
</gene>
<reference evidence="2" key="1">
    <citation type="journal article" date="2020" name="G3 (Bethesda)">
        <title>High-Quality Assemblies for Three Invasive Social Wasps from the &lt;i&gt;Vespula&lt;/i&gt; Genus.</title>
        <authorList>
            <person name="Harrop T.W.R."/>
            <person name="Guhlin J."/>
            <person name="McLaughlin G.M."/>
            <person name="Permina E."/>
            <person name="Stockwell P."/>
            <person name="Gilligan J."/>
            <person name="Le Lec M.F."/>
            <person name="Gruber M.A.M."/>
            <person name="Quinn O."/>
            <person name="Lovegrove M."/>
            <person name="Duncan E.J."/>
            <person name="Remnant E.J."/>
            <person name="Van Eeckhoven J."/>
            <person name="Graham B."/>
            <person name="Knapp R.A."/>
            <person name="Langford K.W."/>
            <person name="Kronenberg Z."/>
            <person name="Press M.O."/>
            <person name="Eacker S.M."/>
            <person name="Wilson-Rankin E.E."/>
            <person name="Purcell J."/>
            <person name="Lester P.J."/>
            <person name="Dearden P.K."/>
        </authorList>
    </citation>
    <scope>NUCLEOTIDE SEQUENCE</scope>
    <source>
        <strain evidence="2">Volc-1</strain>
    </source>
</reference>
<dbReference type="Proteomes" id="UP000600918">
    <property type="component" value="Unassembled WGS sequence"/>
</dbReference>
<dbReference type="AlphaFoldDB" id="A0A834PF16"/>
<evidence type="ECO:0000313" key="3">
    <source>
        <dbReference type="Proteomes" id="UP000600918"/>
    </source>
</evidence>
<comment type="caution">
    <text evidence="2">The sequence shown here is derived from an EMBL/GenBank/DDBJ whole genome shotgun (WGS) entry which is preliminary data.</text>
</comment>
<protein>
    <submittedName>
        <fullName evidence="2">Uncharacterized protein</fullName>
    </submittedName>
</protein>
<accession>A0A834PF16</accession>
<name>A0A834PF16_VESPE</name>
<organism evidence="2 3">
    <name type="scientific">Vespula pensylvanica</name>
    <name type="common">Western yellow jacket</name>
    <name type="synonym">Wasp</name>
    <dbReference type="NCBI Taxonomy" id="30213"/>
    <lineage>
        <taxon>Eukaryota</taxon>
        <taxon>Metazoa</taxon>
        <taxon>Ecdysozoa</taxon>
        <taxon>Arthropoda</taxon>
        <taxon>Hexapoda</taxon>
        <taxon>Insecta</taxon>
        <taxon>Pterygota</taxon>
        <taxon>Neoptera</taxon>
        <taxon>Endopterygota</taxon>
        <taxon>Hymenoptera</taxon>
        <taxon>Apocrita</taxon>
        <taxon>Aculeata</taxon>
        <taxon>Vespoidea</taxon>
        <taxon>Vespidae</taxon>
        <taxon>Vespinae</taxon>
        <taxon>Vespula</taxon>
    </lineage>
</organism>
<feature type="compositionally biased region" description="Polar residues" evidence="1">
    <location>
        <begin position="16"/>
        <end position="27"/>
    </location>
</feature>
<feature type="region of interest" description="Disordered" evidence="1">
    <location>
        <begin position="11"/>
        <end position="30"/>
    </location>
</feature>
<evidence type="ECO:0000313" key="2">
    <source>
        <dbReference type="EMBL" id="KAF7438474.1"/>
    </source>
</evidence>
<dbReference type="EMBL" id="JACSDY010000001">
    <property type="protein sequence ID" value="KAF7438474.1"/>
    <property type="molecule type" value="Genomic_DNA"/>
</dbReference>
<proteinExistence type="predicted"/>
<keyword evidence="3" id="KW-1185">Reference proteome</keyword>